<gene>
    <name evidence="3" type="ORF">GFD25_11720</name>
</gene>
<keyword evidence="2" id="KW-0472">Membrane</keyword>
<name>A0A6N9Z7N1_9BIFI</name>
<feature type="transmembrane region" description="Helical" evidence="2">
    <location>
        <begin position="231"/>
        <end position="251"/>
    </location>
</feature>
<sequence length="253" mass="27760">MSVSKDDDLLISPKAGEARSLIRNTENAKGLVDDKIILLNVALYQISRLQAVLPDATSAISQTQQRHYDTLFDVVNYFAKKYEEKREEYKEESKSILLDNAKLKKRMQPIIQDPADQDMQECESINLRMNNLLDKIDHTIGDADYLINTLTETQESLKKGRKGVLKLLCWTGFGALVVSLIIGAVGMWRNIAAIDLVGGIGALSAVFAIIADALNRGVFVAERDAPKTQCLVGIAAGCAMAAVLFLFVAILCA</sequence>
<evidence type="ECO:0000256" key="1">
    <source>
        <dbReference type="SAM" id="Coils"/>
    </source>
</evidence>
<dbReference type="Proteomes" id="UP000469194">
    <property type="component" value="Unassembled WGS sequence"/>
</dbReference>
<feature type="transmembrane region" description="Helical" evidence="2">
    <location>
        <begin position="191"/>
        <end position="210"/>
    </location>
</feature>
<evidence type="ECO:0000313" key="4">
    <source>
        <dbReference type="Proteomes" id="UP000469194"/>
    </source>
</evidence>
<organism evidence="3 4">
    <name type="scientific">Bifidobacterium aerophilum</name>
    <dbReference type="NCBI Taxonomy" id="1798155"/>
    <lineage>
        <taxon>Bacteria</taxon>
        <taxon>Bacillati</taxon>
        <taxon>Actinomycetota</taxon>
        <taxon>Actinomycetes</taxon>
        <taxon>Bifidobacteriales</taxon>
        <taxon>Bifidobacteriaceae</taxon>
        <taxon>Bifidobacterium</taxon>
    </lineage>
</organism>
<keyword evidence="1" id="KW-0175">Coiled coil</keyword>
<keyword evidence="4" id="KW-1185">Reference proteome</keyword>
<protein>
    <submittedName>
        <fullName evidence="3">Uncharacterized protein</fullName>
    </submittedName>
</protein>
<evidence type="ECO:0000256" key="2">
    <source>
        <dbReference type="SAM" id="Phobius"/>
    </source>
</evidence>
<keyword evidence="2" id="KW-0812">Transmembrane</keyword>
<proteinExistence type="predicted"/>
<accession>A0A6N9Z7N1</accession>
<dbReference type="RefSeq" id="WP_163233054.1">
    <property type="nucleotide sequence ID" value="NZ_WHZW01000040.1"/>
</dbReference>
<comment type="caution">
    <text evidence="3">The sequence shown here is derived from an EMBL/GenBank/DDBJ whole genome shotgun (WGS) entry which is preliminary data.</text>
</comment>
<feature type="coiled-coil region" evidence="1">
    <location>
        <begin position="79"/>
        <end position="106"/>
    </location>
</feature>
<feature type="transmembrane region" description="Helical" evidence="2">
    <location>
        <begin position="167"/>
        <end position="185"/>
    </location>
</feature>
<dbReference type="AlphaFoldDB" id="A0A6N9Z7N1"/>
<dbReference type="EMBL" id="WHZW01000040">
    <property type="protein sequence ID" value="NEG90628.1"/>
    <property type="molecule type" value="Genomic_DNA"/>
</dbReference>
<reference evidence="3 4" key="1">
    <citation type="submission" date="2019-10" db="EMBL/GenBank/DDBJ databases">
        <title>Bifidobacterium from non-human primates.</title>
        <authorList>
            <person name="Modesto M."/>
        </authorList>
    </citation>
    <scope>NUCLEOTIDE SEQUENCE [LARGE SCALE GENOMIC DNA]</scope>
    <source>
        <strain evidence="3 4">TRE17</strain>
    </source>
</reference>
<keyword evidence="2" id="KW-1133">Transmembrane helix</keyword>
<evidence type="ECO:0000313" key="3">
    <source>
        <dbReference type="EMBL" id="NEG90628.1"/>
    </source>
</evidence>